<evidence type="ECO:0000313" key="6">
    <source>
        <dbReference type="EMBL" id="EAR96265.2"/>
    </source>
</evidence>
<dbReference type="SUPFAM" id="SSF57850">
    <property type="entry name" value="RING/U-box"/>
    <property type="match status" value="1"/>
</dbReference>
<protein>
    <submittedName>
        <fullName evidence="6">Zinc finger, C3HC4 type (RING finger) protein</fullName>
    </submittedName>
</protein>
<evidence type="ECO:0000259" key="5">
    <source>
        <dbReference type="PROSITE" id="PS50089"/>
    </source>
</evidence>
<dbReference type="PROSITE" id="PS50089">
    <property type="entry name" value="ZF_RING_2"/>
    <property type="match status" value="1"/>
</dbReference>
<evidence type="ECO:0000256" key="1">
    <source>
        <dbReference type="ARBA" id="ARBA00022723"/>
    </source>
</evidence>
<gene>
    <name evidence="6" type="ORF">TTHERM_00188340</name>
</gene>
<dbReference type="RefSeq" id="XP_001016510.2">
    <property type="nucleotide sequence ID" value="XM_001016510.2"/>
</dbReference>
<dbReference type="EMBL" id="GG662693">
    <property type="protein sequence ID" value="EAR96265.2"/>
    <property type="molecule type" value="Genomic_DNA"/>
</dbReference>
<organism evidence="6 7">
    <name type="scientific">Tetrahymena thermophila (strain SB210)</name>
    <dbReference type="NCBI Taxonomy" id="312017"/>
    <lineage>
        <taxon>Eukaryota</taxon>
        <taxon>Sar</taxon>
        <taxon>Alveolata</taxon>
        <taxon>Ciliophora</taxon>
        <taxon>Intramacronucleata</taxon>
        <taxon>Oligohymenophorea</taxon>
        <taxon>Hymenostomatida</taxon>
        <taxon>Tetrahymenina</taxon>
        <taxon>Tetrahymenidae</taxon>
        <taxon>Tetrahymena</taxon>
    </lineage>
</organism>
<dbReference type="AlphaFoldDB" id="I7MEF6"/>
<dbReference type="Proteomes" id="UP000009168">
    <property type="component" value="Unassembled WGS sequence"/>
</dbReference>
<dbReference type="GeneID" id="7824234"/>
<dbReference type="KEGG" id="tet:TTHERM_00188340"/>
<dbReference type="Gene3D" id="3.30.40.10">
    <property type="entry name" value="Zinc/RING finger domain, C3HC4 (zinc finger)"/>
    <property type="match status" value="1"/>
</dbReference>
<feature type="domain" description="RING-type" evidence="5">
    <location>
        <begin position="24"/>
        <end position="67"/>
    </location>
</feature>
<evidence type="ECO:0000256" key="3">
    <source>
        <dbReference type="ARBA" id="ARBA00022833"/>
    </source>
</evidence>
<dbReference type="GO" id="GO:0008270">
    <property type="term" value="F:zinc ion binding"/>
    <property type="evidence" value="ECO:0007669"/>
    <property type="project" value="UniProtKB-KW"/>
</dbReference>
<dbReference type="InParanoid" id="I7MEF6"/>
<dbReference type="SMART" id="SM00184">
    <property type="entry name" value="RING"/>
    <property type="match status" value="1"/>
</dbReference>
<dbReference type="Pfam" id="PF13445">
    <property type="entry name" value="zf-RING_UBOX"/>
    <property type="match status" value="1"/>
</dbReference>
<keyword evidence="7" id="KW-1185">Reference proteome</keyword>
<dbReference type="InterPro" id="IPR001841">
    <property type="entry name" value="Znf_RING"/>
</dbReference>
<dbReference type="STRING" id="312017.I7MEF6"/>
<dbReference type="OrthoDB" id="8062037at2759"/>
<dbReference type="eggNOG" id="KOG2177">
    <property type="taxonomic scope" value="Eukaryota"/>
</dbReference>
<name>I7MEF6_TETTS</name>
<dbReference type="InterPro" id="IPR027370">
    <property type="entry name" value="Znf-RING_euk"/>
</dbReference>
<accession>I7MEF6</accession>
<proteinExistence type="predicted"/>
<reference evidence="7" key="1">
    <citation type="journal article" date="2006" name="PLoS Biol.">
        <title>Macronuclear genome sequence of the ciliate Tetrahymena thermophila, a model eukaryote.</title>
        <authorList>
            <person name="Eisen J.A."/>
            <person name="Coyne R.S."/>
            <person name="Wu M."/>
            <person name="Wu D."/>
            <person name="Thiagarajan M."/>
            <person name="Wortman J.R."/>
            <person name="Badger J.H."/>
            <person name="Ren Q."/>
            <person name="Amedeo P."/>
            <person name="Jones K.M."/>
            <person name="Tallon L.J."/>
            <person name="Delcher A.L."/>
            <person name="Salzberg S.L."/>
            <person name="Silva J.C."/>
            <person name="Haas B.J."/>
            <person name="Majoros W.H."/>
            <person name="Farzad M."/>
            <person name="Carlton J.M."/>
            <person name="Smith R.K. Jr."/>
            <person name="Garg J."/>
            <person name="Pearlman R.E."/>
            <person name="Karrer K.M."/>
            <person name="Sun L."/>
            <person name="Manning G."/>
            <person name="Elde N.C."/>
            <person name="Turkewitz A.P."/>
            <person name="Asai D.J."/>
            <person name="Wilkes D.E."/>
            <person name="Wang Y."/>
            <person name="Cai H."/>
            <person name="Collins K."/>
            <person name="Stewart B.A."/>
            <person name="Lee S.R."/>
            <person name="Wilamowska K."/>
            <person name="Weinberg Z."/>
            <person name="Ruzzo W.L."/>
            <person name="Wloga D."/>
            <person name="Gaertig J."/>
            <person name="Frankel J."/>
            <person name="Tsao C.-C."/>
            <person name="Gorovsky M.A."/>
            <person name="Keeling P.J."/>
            <person name="Waller R.F."/>
            <person name="Patron N.J."/>
            <person name="Cherry J.M."/>
            <person name="Stover N.A."/>
            <person name="Krieger C.J."/>
            <person name="del Toro C."/>
            <person name="Ryder H.F."/>
            <person name="Williamson S.C."/>
            <person name="Barbeau R.A."/>
            <person name="Hamilton E.P."/>
            <person name="Orias E."/>
        </authorList>
    </citation>
    <scope>NUCLEOTIDE SEQUENCE [LARGE SCALE GENOMIC DNA]</scope>
    <source>
        <strain evidence="7">SB210</strain>
    </source>
</reference>
<evidence type="ECO:0000313" key="7">
    <source>
        <dbReference type="Proteomes" id="UP000009168"/>
    </source>
</evidence>
<dbReference type="PANTHER" id="PTHR10131:SF94">
    <property type="entry name" value="TNF RECEPTOR-ASSOCIATED FACTOR 4"/>
    <property type="match status" value="1"/>
</dbReference>
<evidence type="ECO:0000256" key="2">
    <source>
        <dbReference type="ARBA" id="ARBA00022771"/>
    </source>
</evidence>
<evidence type="ECO:0000256" key="4">
    <source>
        <dbReference type="PROSITE-ProRule" id="PRU00175"/>
    </source>
</evidence>
<keyword evidence="2 4" id="KW-0863">Zinc-finger</keyword>
<keyword evidence="1" id="KW-0479">Metal-binding</keyword>
<dbReference type="InterPro" id="IPR013083">
    <property type="entry name" value="Znf_RING/FYVE/PHD"/>
</dbReference>
<dbReference type="PANTHER" id="PTHR10131">
    <property type="entry name" value="TNF RECEPTOR ASSOCIATED FACTOR"/>
    <property type="match status" value="1"/>
</dbReference>
<sequence length="407" mass="47881">MENLKSLENVKFVNQAQVSKHLECPICSNFLHNPLRLTCGHTFCQSCFEGLKASIQHNQNLRCAICREGIDLRNISPDKIAKNLLEEQIVYCLNRKNSCLWQGPLSQLSEHLDNCTFKEHDEISQNLINQFDEKVQQTAKNSDLNTVIQNQTFFDDKFQENYNKNVGGQLMARLLNKDKNLGLQIGKQNFLKFYSIKDSKKTLKNFMKNSNGIQIISSLQKFQIKLDNILQFYIKLHLFSKQQQQRLQAQKKTLDNLGIIQRNLLMKNRMQTNHMIQKDLKNSKKNKKKMSTILIQTIQMMFSKCFQMKKVIPKTSQIHKQPKTMKIMKKNKIKSKKEEKNKKVIVEVMRNICLSKKEKGEIKRGKMWEIPQKNYNCNNNYSFMNYMEQIQMIQIESQIKTNQITNK</sequence>
<keyword evidence="3" id="KW-0862">Zinc</keyword>